<comment type="caution">
    <text evidence="1">The sequence shown here is derived from an EMBL/GenBank/DDBJ whole genome shotgun (WGS) entry which is preliminary data.</text>
</comment>
<reference evidence="1 2" key="1">
    <citation type="journal article" date="2018" name="Front. Plant Sci.">
        <title>Red Clover (Trifolium pratense) and Zigzag Clover (T. medium) - A Picture of Genomic Similarities and Differences.</title>
        <authorList>
            <person name="Dluhosova J."/>
            <person name="Istvanek J."/>
            <person name="Nedelnik J."/>
            <person name="Repkova J."/>
        </authorList>
    </citation>
    <scope>NUCLEOTIDE SEQUENCE [LARGE SCALE GENOMIC DNA]</scope>
    <source>
        <strain evidence="2">cv. 10/8</strain>
        <tissue evidence="1">Leaf</tissue>
    </source>
</reference>
<dbReference type="AlphaFoldDB" id="A0A392VQ61"/>
<evidence type="ECO:0000313" key="1">
    <source>
        <dbReference type="EMBL" id="MCI88570.1"/>
    </source>
</evidence>
<dbReference type="EMBL" id="LXQA011196542">
    <property type="protein sequence ID" value="MCI88570.1"/>
    <property type="molecule type" value="Genomic_DNA"/>
</dbReference>
<name>A0A392VQ61_9FABA</name>
<dbReference type="Proteomes" id="UP000265520">
    <property type="component" value="Unassembled WGS sequence"/>
</dbReference>
<proteinExistence type="predicted"/>
<organism evidence="1 2">
    <name type="scientific">Trifolium medium</name>
    <dbReference type="NCBI Taxonomy" id="97028"/>
    <lineage>
        <taxon>Eukaryota</taxon>
        <taxon>Viridiplantae</taxon>
        <taxon>Streptophyta</taxon>
        <taxon>Embryophyta</taxon>
        <taxon>Tracheophyta</taxon>
        <taxon>Spermatophyta</taxon>
        <taxon>Magnoliopsida</taxon>
        <taxon>eudicotyledons</taxon>
        <taxon>Gunneridae</taxon>
        <taxon>Pentapetalae</taxon>
        <taxon>rosids</taxon>
        <taxon>fabids</taxon>
        <taxon>Fabales</taxon>
        <taxon>Fabaceae</taxon>
        <taxon>Papilionoideae</taxon>
        <taxon>50 kb inversion clade</taxon>
        <taxon>NPAAA clade</taxon>
        <taxon>Hologalegina</taxon>
        <taxon>IRL clade</taxon>
        <taxon>Trifolieae</taxon>
        <taxon>Trifolium</taxon>
    </lineage>
</organism>
<feature type="non-terminal residue" evidence="1">
    <location>
        <position position="49"/>
    </location>
</feature>
<accession>A0A392VQ61</accession>
<keyword evidence="2" id="KW-1185">Reference proteome</keyword>
<protein>
    <submittedName>
        <fullName evidence="1">Uncharacterized protein</fullName>
    </submittedName>
</protein>
<sequence>MVSEQYLDYDFTDEYEEDAASIDVTDSVSANIVQAQDSDFAAMEERNSE</sequence>
<evidence type="ECO:0000313" key="2">
    <source>
        <dbReference type="Proteomes" id="UP000265520"/>
    </source>
</evidence>